<name>A0ABY5C667_9LACO</name>
<dbReference type="EMBL" id="CP097478">
    <property type="protein sequence ID" value="USS93615.1"/>
    <property type="molecule type" value="Genomic_DNA"/>
</dbReference>
<comment type="similarity">
    <text evidence="1">Belongs to the ComF/GntX family.</text>
</comment>
<dbReference type="Pfam" id="PF00156">
    <property type="entry name" value="Pribosyltran"/>
    <property type="match status" value="1"/>
</dbReference>
<evidence type="ECO:0000259" key="2">
    <source>
        <dbReference type="Pfam" id="PF00156"/>
    </source>
</evidence>
<dbReference type="CDD" id="cd06223">
    <property type="entry name" value="PRTases_typeI"/>
    <property type="match status" value="1"/>
</dbReference>
<gene>
    <name evidence="3" type="ORF">M8332_01830</name>
</gene>
<dbReference type="InterPro" id="IPR029057">
    <property type="entry name" value="PRTase-like"/>
</dbReference>
<dbReference type="Proteomes" id="UP001057532">
    <property type="component" value="Chromosome"/>
</dbReference>
<evidence type="ECO:0000313" key="4">
    <source>
        <dbReference type="Proteomes" id="UP001057532"/>
    </source>
</evidence>
<protein>
    <submittedName>
        <fullName evidence="3">ComF family protein</fullName>
    </submittedName>
</protein>
<evidence type="ECO:0000313" key="3">
    <source>
        <dbReference type="EMBL" id="USS93615.1"/>
    </source>
</evidence>
<feature type="domain" description="Phosphoribosyltransferase" evidence="2">
    <location>
        <begin position="168"/>
        <end position="225"/>
    </location>
</feature>
<reference evidence="3" key="1">
    <citation type="submission" date="2022-05" db="EMBL/GenBank/DDBJ databases">
        <authorList>
            <person name="Oliphant S.A."/>
            <person name="Watson-Haigh N.S."/>
            <person name="Sumby K.M."/>
            <person name="Gardner J.M."/>
            <person name="Jiranek V."/>
        </authorList>
    </citation>
    <scope>NUCLEOTIDE SEQUENCE</scope>
    <source>
        <strain evidence="3">Ru20-1</strain>
    </source>
</reference>
<dbReference type="PANTHER" id="PTHR47505">
    <property type="entry name" value="DNA UTILIZATION PROTEIN YHGH"/>
    <property type="match status" value="1"/>
</dbReference>
<dbReference type="SUPFAM" id="SSF53271">
    <property type="entry name" value="PRTase-like"/>
    <property type="match status" value="1"/>
</dbReference>
<organism evidence="3 4">
    <name type="scientific">Fructilactobacillus ixorae</name>
    <dbReference type="NCBI Taxonomy" id="1750535"/>
    <lineage>
        <taxon>Bacteria</taxon>
        <taxon>Bacillati</taxon>
        <taxon>Bacillota</taxon>
        <taxon>Bacilli</taxon>
        <taxon>Lactobacillales</taxon>
        <taxon>Lactobacillaceae</taxon>
        <taxon>Fructilactobacillus</taxon>
    </lineage>
</organism>
<sequence length="226" mass="25572">MREQCLWCAQPLQQQLPIAFLLSFRPYQVPDLCAKCVRLFARPTGPQCPQCGRFQATTSRCSECQWWNQRMAVPLVNQALYPYHGLMQTYLERYKFQGDYALRSLVKAAVVQVCQREQELIVPIPLAPTQLAVRKFNQVTGWLTDVAFVSALMAKPKLVSQHQQTRQQRLVGWQPFALNPSTAAQLPGTRVCLVDDVYTTGQTLHQAQRLLLAAGVQGVRSVTLAR</sequence>
<dbReference type="InterPro" id="IPR000836">
    <property type="entry name" value="PRTase_dom"/>
</dbReference>
<keyword evidence="4" id="KW-1185">Reference proteome</keyword>
<dbReference type="PANTHER" id="PTHR47505:SF1">
    <property type="entry name" value="DNA UTILIZATION PROTEIN YHGH"/>
    <property type="match status" value="1"/>
</dbReference>
<dbReference type="InterPro" id="IPR051910">
    <property type="entry name" value="ComF/GntX_DNA_util-trans"/>
</dbReference>
<dbReference type="Gene3D" id="3.40.50.2020">
    <property type="match status" value="1"/>
</dbReference>
<dbReference type="RefSeq" id="WP_252780479.1">
    <property type="nucleotide sequence ID" value="NZ_CP097478.1"/>
</dbReference>
<evidence type="ECO:0000256" key="1">
    <source>
        <dbReference type="ARBA" id="ARBA00008007"/>
    </source>
</evidence>
<proteinExistence type="inferred from homology"/>
<accession>A0ABY5C667</accession>